<accession>A0A317XQA6</accession>
<name>A0A317XQA6_9BASI</name>
<evidence type="ECO:0000313" key="2">
    <source>
        <dbReference type="Proteomes" id="UP000246740"/>
    </source>
</evidence>
<dbReference type="AlphaFoldDB" id="A0A317XQA6"/>
<dbReference type="EMBL" id="KZ819193">
    <property type="protein sequence ID" value="PWZ00068.1"/>
    <property type="molecule type" value="Genomic_DNA"/>
</dbReference>
<proteinExistence type="predicted"/>
<dbReference type="Proteomes" id="UP000246740">
    <property type="component" value="Unassembled WGS sequence"/>
</dbReference>
<dbReference type="InParanoid" id="A0A317XQA6"/>
<sequence>MAPESILDAAGSRRLFGDKQIVQCTPIQGPRTGQVVVDPGPVQRHGLGGARRPPYRLRRLGDNDPKCDLHSRISLMTSPLSSPEPSGYSTVGALSDTRRARRACQLRRLTRSNQFMCPISPFPALPEQHNHEARPIQVFFGSITMLQRNGDTTGALCCLM</sequence>
<gene>
    <name evidence="1" type="ORF">BCV70DRAFT_104475</name>
</gene>
<organism evidence="1 2">
    <name type="scientific">Testicularia cyperi</name>
    <dbReference type="NCBI Taxonomy" id="1882483"/>
    <lineage>
        <taxon>Eukaryota</taxon>
        <taxon>Fungi</taxon>
        <taxon>Dikarya</taxon>
        <taxon>Basidiomycota</taxon>
        <taxon>Ustilaginomycotina</taxon>
        <taxon>Ustilaginomycetes</taxon>
        <taxon>Ustilaginales</taxon>
        <taxon>Anthracoideaceae</taxon>
        <taxon>Testicularia</taxon>
    </lineage>
</organism>
<reference evidence="1 2" key="1">
    <citation type="journal article" date="2018" name="Mol. Biol. Evol.">
        <title>Broad Genomic Sampling Reveals a Smut Pathogenic Ancestry of the Fungal Clade Ustilaginomycotina.</title>
        <authorList>
            <person name="Kijpornyongpan T."/>
            <person name="Mondo S.J."/>
            <person name="Barry K."/>
            <person name="Sandor L."/>
            <person name="Lee J."/>
            <person name="Lipzen A."/>
            <person name="Pangilinan J."/>
            <person name="LaButti K."/>
            <person name="Hainaut M."/>
            <person name="Henrissat B."/>
            <person name="Grigoriev I.V."/>
            <person name="Spatafora J.W."/>
            <person name="Aime M.C."/>
        </authorList>
    </citation>
    <scope>NUCLEOTIDE SEQUENCE [LARGE SCALE GENOMIC DNA]</scope>
    <source>
        <strain evidence="1 2">MCA 3645</strain>
    </source>
</reference>
<keyword evidence="2" id="KW-1185">Reference proteome</keyword>
<evidence type="ECO:0000313" key="1">
    <source>
        <dbReference type="EMBL" id="PWZ00068.1"/>
    </source>
</evidence>
<protein>
    <submittedName>
        <fullName evidence="1">Uncharacterized protein</fullName>
    </submittedName>
</protein>